<evidence type="ECO:0000256" key="1">
    <source>
        <dbReference type="ARBA" id="ARBA00004418"/>
    </source>
</evidence>
<dbReference type="GO" id="GO:0009055">
    <property type="term" value="F:electron transfer activity"/>
    <property type="evidence" value="ECO:0007669"/>
    <property type="project" value="InterPro"/>
</dbReference>
<keyword evidence="12" id="KW-1185">Reference proteome</keyword>
<dbReference type="InterPro" id="IPR012745">
    <property type="entry name" value="Pseudoazurin"/>
</dbReference>
<dbReference type="InterPro" id="IPR000923">
    <property type="entry name" value="BlueCu_1"/>
</dbReference>
<sequence>MRLYILIFILFGLFSTSAYAETFEVKMLNRGEKGSMVFEPDYLEIKPGDKIHFIATQKSHNAATIDHMIPQGASPFKSKIDEELVVTFDKSGFYGIKCTPHYAMGMVMLVKVGQATFPQTYRDIKFPGLAKKRFQVIFNDANL</sequence>
<keyword evidence="9" id="KW-0732">Signal</keyword>
<evidence type="ECO:0000259" key="10">
    <source>
        <dbReference type="Pfam" id="PF00127"/>
    </source>
</evidence>
<keyword evidence="6 8" id="KW-0186">Copper</keyword>
<name>J1JX34_9HYPH</name>
<keyword evidence="3 8" id="KW-0479">Metal-binding</keyword>
<feature type="signal peptide" evidence="9">
    <location>
        <begin position="1"/>
        <end position="20"/>
    </location>
</feature>
<protein>
    <recommendedName>
        <fullName evidence="7">Pseudoazurin</fullName>
    </recommendedName>
</protein>
<gene>
    <name evidence="11" type="ORF">ME5_01716</name>
</gene>
<comment type="cofactor">
    <cofactor evidence="8">
        <name>Cu cation</name>
        <dbReference type="ChEBI" id="CHEBI:23378"/>
    </cofactor>
    <text evidence="8">Binds 1 copper ion per subunit.</text>
</comment>
<dbReference type="Pfam" id="PF00127">
    <property type="entry name" value="Copper-bind"/>
    <property type="match status" value="1"/>
</dbReference>
<dbReference type="HOGENOM" id="CLU_124330_0_0_5"/>
<dbReference type="PATRIC" id="fig|1094558.3.peg.1844"/>
<evidence type="ECO:0000256" key="8">
    <source>
        <dbReference type="PIRSR" id="PIRSR602386-1"/>
    </source>
</evidence>
<feature type="domain" description="Blue (type 1) copper" evidence="10">
    <location>
        <begin position="26"/>
        <end position="112"/>
    </location>
</feature>
<feature type="binding site" evidence="8">
    <location>
        <position position="98"/>
    </location>
    <ligand>
        <name>Cu cation</name>
        <dbReference type="ChEBI" id="CHEBI:23378"/>
    </ligand>
</feature>
<evidence type="ECO:0000313" key="12">
    <source>
        <dbReference type="Proteomes" id="UP000008952"/>
    </source>
</evidence>
<organism evidence="11 12">
    <name type="scientific">Bartonella tamiae Th239</name>
    <dbReference type="NCBI Taxonomy" id="1094558"/>
    <lineage>
        <taxon>Bacteria</taxon>
        <taxon>Pseudomonadati</taxon>
        <taxon>Pseudomonadota</taxon>
        <taxon>Alphaproteobacteria</taxon>
        <taxon>Hyphomicrobiales</taxon>
        <taxon>Bartonellaceae</taxon>
        <taxon>Bartonella</taxon>
    </lineage>
</organism>
<evidence type="ECO:0000256" key="2">
    <source>
        <dbReference type="ARBA" id="ARBA00022448"/>
    </source>
</evidence>
<dbReference type="CDD" id="cd04218">
    <property type="entry name" value="Pseudoazurin"/>
    <property type="match status" value="1"/>
</dbReference>
<feature type="chain" id="PRO_5003743741" description="Pseudoazurin" evidence="9">
    <location>
        <begin position="21"/>
        <end position="143"/>
    </location>
</feature>
<evidence type="ECO:0000256" key="5">
    <source>
        <dbReference type="ARBA" id="ARBA00022982"/>
    </source>
</evidence>
<comment type="caution">
    <text evidence="11">The sequence shown here is derived from an EMBL/GenBank/DDBJ whole genome shotgun (WGS) entry which is preliminary data.</text>
</comment>
<dbReference type="InterPro" id="IPR001235">
    <property type="entry name" value="Copper_blue_Plastocyanin"/>
</dbReference>
<reference evidence="11 12" key="1">
    <citation type="submission" date="2012-03" db="EMBL/GenBank/DDBJ databases">
        <title>The Genome Sequence of Bartonella tamiae Th239.</title>
        <authorList>
            <consortium name="The Broad Institute Genome Sequencing Platform"/>
            <consortium name="The Broad Institute Genome Sequencing Center for Infectious Disease"/>
            <person name="Feldgarden M."/>
            <person name="Kirby J."/>
            <person name="Kosoy M."/>
            <person name="Birtles R."/>
            <person name="Probert W.S."/>
            <person name="Chiaraviglio L."/>
            <person name="Young S.K."/>
            <person name="Zeng Q."/>
            <person name="Gargeya S."/>
            <person name="Fitzgerald M."/>
            <person name="Haas B."/>
            <person name="Abouelleil A."/>
            <person name="Alvarado L."/>
            <person name="Arachchi H.M."/>
            <person name="Berlin A."/>
            <person name="Chapman S.B."/>
            <person name="Gearin G."/>
            <person name="Goldberg J."/>
            <person name="Griggs A."/>
            <person name="Gujja S."/>
            <person name="Hansen M."/>
            <person name="Heiman D."/>
            <person name="Howarth C."/>
            <person name="Larimer J."/>
            <person name="Lui A."/>
            <person name="MacDonald P.J.P."/>
            <person name="McCowen C."/>
            <person name="Montmayeur A."/>
            <person name="Murphy C."/>
            <person name="Neiman D."/>
            <person name="Pearson M."/>
            <person name="Priest M."/>
            <person name="Roberts A."/>
            <person name="Saif S."/>
            <person name="Shea T."/>
            <person name="Sisk P."/>
            <person name="Stolte C."/>
            <person name="Sykes S."/>
            <person name="Wortman J."/>
            <person name="Nusbaum C."/>
            <person name="Birren B."/>
        </authorList>
    </citation>
    <scope>NUCLEOTIDE SEQUENCE [LARGE SCALE GENOMIC DNA]</scope>
    <source>
        <strain evidence="11 12">Th239</strain>
    </source>
</reference>
<feature type="binding site" evidence="8">
    <location>
        <position position="101"/>
    </location>
    <ligand>
        <name>Cu cation</name>
        <dbReference type="ChEBI" id="CHEBI:23378"/>
    </ligand>
</feature>
<feature type="binding site" evidence="8">
    <location>
        <position position="106"/>
    </location>
    <ligand>
        <name>Cu cation</name>
        <dbReference type="ChEBI" id="CHEBI:23378"/>
    </ligand>
</feature>
<evidence type="ECO:0000256" key="7">
    <source>
        <dbReference type="NCBIfam" id="TIGR02375"/>
    </source>
</evidence>
<dbReference type="GO" id="GO:0042597">
    <property type="term" value="C:periplasmic space"/>
    <property type="evidence" value="ECO:0007669"/>
    <property type="project" value="UniProtKB-SubCell"/>
</dbReference>
<keyword evidence="5" id="KW-0249">Electron transport</keyword>
<keyword evidence="4" id="KW-0574">Periplasm</keyword>
<dbReference type="NCBIfam" id="TIGR02375">
    <property type="entry name" value="pseudoazurin"/>
    <property type="match status" value="1"/>
</dbReference>
<dbReference type="GO" id="GO:0005507">
    <property type="term" value="F:copper ion binding"/>
    <property type="evidence" value="ECO:0007669"/>
    <property type="project" value="UniProtKB-UniRule"/>
</dbReference>
<evidence type="ECO:0000256" key="3">
    <source>
        <dbReference type="ARBA" id="ARBA00022723"/>
    </source>
</evidence>
<evidence type="ECO:0000313" key="11">
    <source>
        <dbReference type="EMBL" id="EJF89165.1"/>
    </source>
</evidence>
<dbReference type="EMBL" id="AIMB01000008">
    <property type="protein sequence ID" value="EJF89165.1"/>
    <property type="molecule type" value="Genomic_DNA"/>
</dbReference>
<dbReference type="InterPro" id="IPR002386">
    <property type="entry name" value="Amicyanin/Pseudoazurin"/>
</dbReference>
<dbReference type="PRINTS" id="PR00155">
    <property type="entry name" value="AMICYANIN"/>
</dbReference>
<comment type="subcellular location">
    <subcellularLocation>
        <location evidence="1">Periplasm</location>
    </subcellularLocation>
</comment>
<dbReference type="Proteomes" id="UP000008952">
    <property type="component" value="Unassembled WGS sequence"/>
</dbReference>
<dbReference type="AlphaFoldDB" id="J1JX34"/>
<keyword evidence="2" id="KW-0813">Transport</keyword>
<feature type="binding site" evidence="8">
    <location>
        <position position="60"/>
    </location>
    <ligand>
        <name>Cu cation</name>
        <dbReference type="ChEBI" id="CHEBI:23378"/>
    </ligand>
</feature>
<dbReference type="eggNOG" id="COG3794">
    <property type="taxonomic scope" value="Bacteria"/>
</dbReference>
<evidence type="ECO:0000256" key="6">
    <source>
        <dbReference type="ARBA" id="ARBA00023008"/>
    </source>
</evidence>
<dbReference type="Gene3D" id="2.60.40.420">
    <property type="entry name" value="Cupredoxins - blue copper proteins"/>
    <property type="match status" value="1"/>
</dbReference>
<evidence type="ECO:0000256" key="9">
    <source>
        <dbReference type="SAM" id="SignalP"/>
    </source>
</evidence>
<dbReference type="PRINTS" id="PR00156">
    <property type="entry name" value="COPPERBLUE"/>
</dbReference>
<dbReference type="RefSeq" id="WP_008040304.1">
    <property type="nucleotide sequence ID" value="NZ_JH725147.1"/>
</dbReference>
<evidence type="ECO:0000256" key="4">
    <source>
        <dbReference type="ARBA" id="ARBA00022764"/>
    </source>
</evidence>
<dbReference type="STRING" id="1094558.ME5_01716"/>
<accession>J1JX34</accession>
<dbReference type="SUPFAM" id="SSF49503">
    <property type="entry name" value="Cupredoxins"/>
    <property type="match status" value="1"/>
</dbReference>
<proteinExistence type="predicted"/>
<dbReference type="InterPro" id="IPR008972">
    <property type="entry name" value="Cupredoxin"/>
</dbReference>